<dbReference type="GeneTree" id="ENSGT00940000158514"/>
<protein>
    <recommendedName>
        <fullName evidence="4">peptidylprolyl isomerase</fullName>
        <ecNumber evidence="4">5.2.1.8</ecNumber>
    </recommendedName>
</protein>
<organism evidence="6 7">
    <name type="scientific">Paramormyrops kingsleyae</name>
    <dbReference type="NCBI Taxonomy" id="1676925"/>
    <lineage>
        <taxon>Eukaryota</taxon>
        <taxon>Metazoa</taxon>
        <taxon>Chordata</taxon>
        <taxon>Craniata</taxon>
        <taxon>Vertebrata</taxon>
        <taxon>Euteleostomi</taxon>
        <taxon>Actinopterygii</taxon>
        <taxon>Neopterygii</taxon>
        <taxon>Teleostei</taxon>
        <taxon>Osteoglossocephala</taxon>
        <taxon>Osteoglossomorpha</taxon>
        <taxon>Osteoglossiformes</taxon>
        <taxon>Mormyridae</taxon>
        <taxon>Paramormyrops</taxon>
    </lineage>
</organism>
<evidence type="ECO:0000259" key="5">
    <source>
        <dbReference type="PROSITE" id="PS50059"/>
    </source>
</evidence>
<evidence type="ECO:0000256" key="2">
    <source>
        <dbReference type="ARBA" id="ARBA00022737"/>
    </source>
</evidence>
<evidence type="ECO:0000313" key="6">
    <source>
        <dbReference type="Ensembl" id="ENSPKIP00000037075.1"/>
    </source>
</evidence>
<dbReference type="OrthoDB" id="8116123at2759"/>
<reference evidence="6" key="1">
    <citation type="submission" date="2025-08" db="UniProtKB">
        <authorList>
            <consortium name="Ensembl"/>
        </authorList>
    </citation>
    <scope>IDENTIFICATION</scope>
</reference>
<keyword evidence="3" id="KW-0802">TPR repeat</keyword>
<keyword evidence="7" id="KW-1185">Reference proteome</keyword>
<accession>A0A3B3T334</accession>
<dbReference type="GeneID" id="111847887"/>
<evidence type="ECO:0000256" key="1">
    <source>
        <dbReference type="ARBA" id="ARBA00009648"/>
    </source>
</evidence>
<dbReference type="Gene3D" id="1.25.40.10">
    <property type="entry name" value="Tetratricopeptide repeat domain"/>
    <property type="match status" value="1"/>
</dbReference>
<dbReference type="Proteomes" id="UP000261540">
    <property type="component" value="Unplaced"/>
</dbReference>
<reference evidence="6" key="2">
    <citation type="submission" date="2025-09" db="UniProtKB">
        <authorList>
            <consortium name="Ensembl"/>
        </authorList>
    </citation>
    <scope>IDENTIFICATION</scope>
</reference>
<dbReference type="SUPFAM" id="SSF54534">
    <property type="entry name" value="FKBP-like"/>
    <property type="match status" value="1"/>
</dbReference>
<dbReference type="SMART" id="SM00028">
    <property type="entry name" value="TPR"/>
    <property type="match status" value="3"/>
</dbReference>
<dbReference type="Pfam" id="PF14559">
    <property type="entry name" value="TPR_19"/>
    <property type="match status" value="1"/>
</dbReference>
<evidence type="ECO:0000256" key="3">
    <source>
        <dbReference type="ARBA" id="ARBA00022803"/>
    </source>
</evidence>
<dbReference type="GO" id="GO:0007283">
    <property type="term" value="P:spermatogenesis"/>
    <property type="evidence" value="ECO:0007669"/>
    <property type="project" value="TreeGrafter"/>
</dbReference>
<dbReference type="PROSITE" id="PS50059">
    <property type="entry name" value="FKBP_PPIASE"/>
    <property type="match status" value="1"/>
</dbReference>
<keyword evidence="4" id="KW-0413">Isomerase</keyword>
<dbReference type="STRING" id="1676925.ENSPKIP00000037075"/>
<keyword evidence="4" id="KW-0697">Rotamase</keyword>
<dbReference type="GO" id="GO:0051879">
    <property type="term" value="F:Hsp90 protein binding"/>
    <property type="evidence" value="ECO:0007669"/>
    <property type="project" value="TreeGrafter"/>
</dbReference>
<comment type="similarity">
    <text evidence="1">Belongs to the FKBP6 family.</text>
</comment>
<dbReference type="EC" id="5.2.1.8" evidence="4"/>
<dbReference type="Gene3D" id="3.10.50.40">
    <property type="match status" value="1"/>
</dbReference>
<evidence type="ECO:0000256" key="4">
    <source>
        <dbReference type="PROSITE-ProRule" id="PRU00277"/>
    </source>
</evidence>
<dbReference type="PANTHER" id="PTHR46674:SF1">
    <property type="entry name" value="INACTIVE PEPTIDYL-PROLYL CIS-TRANS ISOMERASE FKBP6"/>
    <property type="match status" value="1"/>
</dbReference>
<sequence length="353" mass="39702">MKDRSSPDVYVHFGRAIIALNRMSANGLSSRIQQFLNPVELQRVGVQSPFQRLALQMQDVSGDRGVLKEVIQNGEGQLIPMDASVLIHFSGYLEYSDRPFESNNRSKHPPMMKLGRDVTLPGLELGLLTMKKGEFSRFLFLAKYAYGEMGCPPLIPPSATVLYEVQVLDFLDSAEADEFFALTPEQQNTAALSTMLKVANTELGFGNRCFNQKRYGDAKERYKKALTLLLNRKAADQGERNSIAAMKLPTFLNLSLALLRLERPVKALRYGQKALDVEPHNAKGLFRCGQACLEMRDYEKAQDFLLMAQAQKPFNNDINNLLKKLAACLKDSADKEKEMCTRMFANFNAISKK</sequence>
<dbReference type="RefSeq" id="XP_023675251.1">
    <property type="nucleotide sequence ID" value="XM_023819483.2"/>
</dbReference>
<dbReference type="GO" id="GO:0034587">
    <property type="term" value="P:piRNA processing"/>
    <property type="evidence" value="ECO:0007669"/>
    <property type="project" value="TreeGrafter"/>
</dbReference>
<dbReference type="SUPFAM" id="SSF48452">
    <property type="entry name" value="TPR-like"/>
    <property type="match status" value="1"/>
</dbReference>
<dbReference type="Ensembl" id="ENSPKIT00000018033.1">
    <property type="protein sequence ID" value="ENSPKIP00000037075.1"/>
    <property type="gene ID" value="ENSPKIG00000015410.1"/>
</dbReference>
<dbReference type="Pfam" id="PF00254">
    <property type="entry name" value="FKBP_C"/>
    <property type="match status" value="1"/>
</dbReference>
<dbReference type="InterPro" id="IPR019734">
    <property type="entry name" value="TPR_rpt"/>
</dbReference>
<comment type="catalytic activity">
    <reaction evidence="4">
        <text>[protein]-peptidylproline (omega=180) = [protein]-peptidylproline (omega=0)</text>
        <dbReference type="Rhea" id="RHEA:16237"/>
        <dbReference type="Rhea" id="RHEA-COMP:10747"/>
        <dbReference type="Rhea" id="RHEA-COMP:10748"/>
        <dbReference type="ChEBI" id="CHEBI:83833"/>
        <dbReference type="ChEBI" id="CHEBI:83834"/>
        <dbReference type="EC" id="5.2.1.8"/>
    </reaction>
</comment>
<keyword evidence="2" id="KW-0677">Repeat</keyword>
<feature type="domain" description="PPIase FKBP-type" evidence="5">
    <location>
        <begin position="82"/>
        <end position="171"/>
    </location>
</feature>
<dbReference type="InterPro" id="IPR042282">
    <property type="entry name" value="FKBP6/shu"/>
</dbReference>
<dbReference type="InterPro" id="IPR011990">
    <property type="entry name" value="TPR-like_helical_dom_sf"/>
</dbReference>
<dbReference type="PANTHER" id="PTHR46674">
    <property type="entry name" value="INACTIVE PEPTIDYL-PROLYL CIS-TRANS ISOMERASE FKBP6"/>
    <property type="match status" value="1"/>
</dbReference>
<dbReference type="InterPro" id="IPR001179">
    <property type="entry name" value="PPIase_FKBP_dom"/>
</dbReference>
<dbReference type="InterPro" id="IPR046357">
    <property type="entry name" value="PPIase_dom_sf"/>
</dbReference>
<name>A0A3B3T334_9TELE</name>
<evidence type="ECO:0000313" key="7">
    <source>
        <dbReference type="Proteomes" id="UP000261540"/>
    </source>
</evidence>
<proteinExistence type="inferred from homology"/>
<dbReference type="GO" id="GO:0003755">
    <property type="term" value="F:peptidyl-prolyl cis-trans isomerase activity"/>
    <property type="evidence" value="ECO:0007669"/>
    <property type="project" value="UniProtKB-KW"/>
</dbReference>
<dbReference type="GO" id="GO:0005737">
    <property type="term" value="C:cytoplasm"/>
    <property type="evidence" value="ECO:0007669"/>
    <property type="project" value="TreeGrafter"/>
</dbReference>
<dbReference type="AlphaFoldDB" id="A0A3B3T334"/>